<name>A0A0E9TZL8_ANGAN</name>
<sequence length="58" mass="6934">MRFRQYEKRVGFNFSDKIYTTYSENISNHKSSKFMELGKLTPCIPLNLKRKPNNISFD</sequence>
<dbReference type="EMBL" id="GBXM01049660">
    <property type="protein sequence ID" value="JAH58917.1"/>
    <property type="molecule type" value="Transcribed_RNA"/>
</dbReference>
<dbReference type="AlphaFoldDB" id="A0A0E9TZL8"/>
<organism evidence="1">
    <name type="scientific">Anguilla anguilla</name>
    <name type="common">European freshwater eel</name>
    <name type="synonym">Muraena anguilla</name>
    <dbReference type="NCBI Taxonomy" id="7936"/>
    <lineage>
        <taxon>Eukaryota</taxon>
        <taxon>Metazoa</taxon>
        <taxon>Chordata</taxon>
        <taxon>Craniata</taxon>
        <taxon>Vertebrata</taxon>
        <taxon>Euteleostomi</taxon>
        <taxon>Actinopterygii</taxon>
        <taxon>Neopterygii</taxon>
        <taxon>Teleostei</taxon>
        <taxon>Anguilliformes</taxon>
        <taxon>Anguillidae</taxon>
        <taxon>Anguilla</taxon>
    </lineage>
</organism>
<protein>
    <submittedName>
        <fullName evidence="1">Uncharacterized protein</fullName>
    </submittedName>
</protein>
<evidence type="ECO:0000313" key="1">
    <source>
        <dbReference type="EMBL" id="JAH58917.1"/>
    </source>
</evidence>
<proteinExistence type="predicted"/>
<reference evidence="1" key="2">
    <citation type="journal article" date="2015" name="Fish Shellfish Immunol.">
        <title>Early steps in the European eel (Anguilla anguilla)-Vibrio vulnificus interaction in the gills: Role of the RtxA13 toxin.</title>
        <authorList>
            <person name="Callol A."/>
            <person name="Pajuelo D."/>
            <person name="Ebbesson L."/>
            <person name="Teles M."/>
            <person name="MacKenzie S."/>
            <person name="Amaro C."/>
        </authorList>
    </citation>
    <scope>NUCLEOTIDE SEQUENCE</scope>
</reference>
<reference evidence="1" key="1">
    <citation type="submission" date="2014-11" db="EMBL/GenBank/DDBJ databases">
        <authorList>
            <person name="Amaro Gonzalez C."/>
        </authorList>
    </citation>
    <scope>NUCLEOTIDE SEQUENCE</scope>
</reference>
<accession>A0A0E9TZL8</accession>